<dbReference type="SUPFAM" id="SSF63829">
    <property type="entry name" value="Calcium-dependent phosphotriesterase"/>
    <property type="match status" value="2"/>
</dbReference>
<evidence type="ECO:0000313" key="3">
    <source>
        <dbReference type="Proteomes" id="UP000663845"/>
    </source>
</evidence>
<name>A0A814JP68_9BILA</name>
<dbReference type="Proteomes" id="UP000663845">
    <property type="component" value="Unassembled WGS sequence"/>
</dbReference>
<dbReference type="EMBL" id="CAJNOG010000174">
    <property type="protein sequence ID" value="CAF1040365.1"/>
    <property type="molecule type" value="Genomic_DNA"/>
</dbReference>
<accession>A0A814JP68</accession>
<proteinExistence type="predicted"/>
<dbReference type="AlphaFoldDB" id="A0A814JP68"/>
<gene>
    <name evidence="2" type="ORF">JYZ213_LOCUS18104</name>
</gene>
<feature type="transmembrane region" description="Helical" evidence="1">
    <location>
        <begin position="32"/>
        <end position="54"/>
    </location>
</feature>
<dbReference type="GO" id="GO:0008270">
    <property type="term" value="F:zinc ion binding"/>
    <property type="evidence" value="ECO:0007669"/>
    <property type="project" value="UniProtKB-KW"/>
</dbReference>
<keyword evidence="1" id="KW-1133">Transmembrane helix</keyword>
<protein>
    <recommendedName>
        <fullName evidence="4">NHL repeat-containing protein</fullName>
    </recommendedName>
</protein>
<organism evidence="2 3">
    <name type="scientific">Adineta steineri</name>
    <dbReference type="NCBI Taxonomy" id="433720"/>
    <lineage>
        <taxon>Eukaryota</taxon>
        <taxon>Metazoa</taxon>
        <taxon>Spiralia</taxon>
        <taxon>Gnathifera</taxon>
        <taxon>Rotifera</taxon>
        <taxon>Eurotatoria</taxon>
        <taxon>Bdelloidea</taxon>
        <taxon>Adinetida</taxon>
        <taxon>Adinetidae</taxon>
        <taxon>Adineta</taxon>
    </lineage>
</organism>
<dbReference type="InterPro" id="IPR050952">
    <property type="entry name" value="TRIM-NHL_E3_ligases"/>
</dbReference>
<sequence>MDSNPLYLSHDPLLNVPIDEINQPAPTKRYKIIIIGLCLVVFLLSIALSLVFVATRKQQSSSITTNTILDNCFATSWNPVGETLVKVDRVSTLAVDNDFNIYTSDVSVRALQKWLPGADKPINLFEGHFPETPIFYHSLTHSLYFFIVFKDTPGVYKLVDGNSTPVNVFSSNGRGWNIDQLDNSCRGLYVNTAGDVFVLDEGRRRIVKWMVNATSGVLVAGRKQDESNSDQLPSPSGLYVDEIDNSIYALIDSSGRQIKRFSNGSVYGVTIFGGGPSTVLSDLVSDYIEPQSMIVDKMGNILVGEKSKITRWTRDITFAGIIIGESLGGRSENCAATRWNPVGKKLVKIEHASSLAVDNDFNVYVANWDTHTLQKWSPGTNELINLFEEQFPETPIFYHSLTRSLYFFYVYKDIPGVFKLVDGNSSPVNVFSSNGRGWNLDQLDSSCKGLYVNAAGDIFVLDQGRHRIVKWVVNATSGVLVAGRKEDESNSDQLPSPSGMYVDEINNSVYVITDMMGRRIKRFSNGSVYGVSVFGGGPSKYLSEIKSEYVEPLSMIVDKMGNILVGENSKITRWTSDIKYNGIILGESLGGSATHFYTPQLMTFDKLGNLYVYDKSDGQVIRFDVNSTSCINNLH</sequence>
<dbReference type="Gene3D" id="2.120.10.30">
    <property type="entry name" value="TolB, C-terminal domain"/>
    <property type="match status" value="2"/>
</dbReference>
<reference evidence="2" key="1">
    <citation type="submission" date="2021-02" db="EMBL/GenBank/DDBJ databases">
        <authorList>
            <person name="Nowell W R."/>
        </authorList>
    </citation>
    <scope>NUCLEOTIDE SEQUENCE</scope>
</reference>
<dbReference type="InterPro" id="IPR011042">
    <property type="entry name" value="6-blade_b-propeller_TolB-like"/>
</dbReference>
<dbReference type="PANTHER" id="PTHR24104">
    <property type="entry name" value="E3 UBIQUITIN-PROTEIN LIGASE NHLRC1-RELATED"/>
    <property type="match status" value="1"/>
</dbReference>
<keyword evidence="1" id="KW-0472">Membrane</keyword>
<keyword evidence="1" id="KW-0812">Transmembrane</keyword>
<evidence type="ECO:0000256" key="1">
    <source>
        <dbReference type="SAM" id="Phobius"/>
    </source>
</evidence>
<evidence type="ECO:0008006" key="4">
    <source>
        <dbReference type="Google" id="ProtNLM"/>
    </source>
</evidence>
<evidence type="ECO:0000313" key="2">
    <source>
        <dbReference type="EMBL" id="CAF1040365.1"/>
    </source>
</evidence>
<comment type="caution">
    <text evidence="2">The sequence shown here is derived from an EMBL/GenBank/DDBJ whole genome shotgun (WGS) entry which is preliminary data.</text>
</comment>
<dbReference type="PANTHER" id="PTHR24104:SF25">
    <property type="entry name" value="PROTEIN LIN-41"/>
    <property type="match status" value="1"/>
</dbReference>